<accession>A0A9W8L4H0</accession>
<gene>
    <name evidence="2" type="ORF">IWW39_001424</name>
</gene>
<feature type="compositionally biased region" description="Polar residues" evidence="1">
    <location>
        <begin position="78"/>
        <end position="87"/>
    </location>
</feature>
<dbReference type="Proteomes" id="UP001151516">
    <property type="component" value="Unassembled WGS sequence"/>
</dbReference>
<evidence type="ECO:0000256" key="1">
    <source>
        <dbReference type="SAM" id="MobiDB-lite"/>
    </source>
</evidence>
<keyword evidence="3" id="KW-1185">Reference proteome</keyword>
<dbReference type="EMBL" id="JANBTX010000024">
    <property type="protein sequence ID" value="KAJ2689512.1"/>
    <property type="molecule type" value="Genomic_DNA"/>
</dbReference>
<protein>
    <recommendedName>
        <fullName evidence="4">CsbD-like domain-containing protein</fullName>
    </recommendedName>
</protein>
<feature type="region of interest" description="Disordered" evidence="1">
    <location>
        <begin position="64"/>
        <end position="111"/>
    </location>
</feature>
<proteinExistence type="predicted"/>
<dbReference type="OrthoDB" id="9999611at2759"/>
<evidence type="ECO:0000313" key="2">
    <source>
        <dbReference type="EMBL" id="KAJ2689512.1"/>
    </source>
</evidence>
<organism evidence="2 3">
    <name type="scientific">Coemansia spiralis</name>
    <dbReference type="NCBI Taxonomy" id="417178"/>
    <lineage>
        <taxon>Eukaryota</taxon>
        <taxon>Fungi</taxon>
        <taxon>Fungi incertae sedis</taxon>
        <taxon>Zoopagomycota</taxon>
        <taxon>Kickxellomycotina</taxon>
        <taxon>Kickxellomycetes</taxon>
        <taxon>Kickxellales</taxon>
        <taxon>Kickxellaceae</taxon>
        <taxon>Coemansia</taxon>
    </lineage>
</organism>
<name>A0A9W8L4H0_9FUNG</name>
<reference evidence="2" key="1">
    <citation type="submission" date="2022-07" db="EMBL/GenBank/DDBJ databases">
        <title>Phylogenomic reconstructions and comparative analyses of Kickxellomycotina fungi.</title>
        <authorList>
            <person name="Reynolds N.K."/>
            <person name="Stajich J.E."/>
            <person name="Barry K."/>
            <person name="Grigoriev I.V."/>
            <person name="Crous P."/>
            <person name="Smith M.E."/>
        </authorList>
    </citation>
    <scope>NUCLEOTIDE SEQUENCE</scope>
    <source>
        <strain evidence="2">CBS 109367</strain>
    </source>
</reference>
<feature type="compositionally biased region" description="Basic and acidic residues" evidence="1">
    <location>
        <begin position="94"/>
        <end position="111"/>
    </location>
</feature>
<comment type="caution">
    <text evidence="2">The sequence shown here is derived from an EMBL/GenBank/DDBJ whole genome shotgun (WGS) entry which is preliminary data.</text>
</comment>
<evidence type="ECO:0008006" key="4">
    <source>
        <dbReference type="Google" id="ProtNLM"/>
    </source>
</evidence>
<dbReference type="AlphaFoldDB" id="A0A9W8L4H0"/>
<evidence type="ECO:0000313" key="3">
    <source>
        <dbReference type="Proteomes" id="UP001151516"/>
    </source>
</evidence>
<sequence length="111" mass="11768">MDYINRATGATKEQIGKALGNEELEAKGHTQRAQAIGEQQIKSAEHATEQGKCALNQAGDKAKNLGGQAKEQVGEAFGSQQTANQGRMEQAEASVKEAVHGQEKGLHGNLK</sequence>